<evidence type="ECO:0000313" key="1">
    <source>
        <dbReference type="EMBL" id="KAK1844401.1"/>
    </source>
</evidence>
<proteinExistence type="predicted"/>
<keyword evidence="2" id="KW-1185">Reference proteome</keyword>
<protein>
    <submittedName>
        <fullName evidence="1">Uncharacterized protein</fullName>
    </submittedName>
</protein>
<dbReference type="AlphaFoldDB" id="A0AAD9AAA3"/>
<sequence length="231" mass="26115">RGSSFPISSQAPCTSHLSLLQHRRDTHHDRPGFAPNPSRLLLVLKDNRFHRKPRAVAMPHHKRQLSDADQPRLQPSLSAVALTEIDTALRQVGFTFDDGHVFADHEHAALRLLHLDPRERPYDASEKNVAVRIAMIFEAAHQVASENPGIDARSPEFWQLVKTTALKVDKTFEDAHESDLALCYVIITKFHAAWNRFGREDSETAQKILSQPLMDTQEANATHRLYLAIAD</sequence>
<dbReference type="Proteomes" id="UP001243330">
    <property type="component" value="Unassembled WGS sequence"/>
</dbReference>
<accession>A0AAD9AAA3</accession>
<evidence type="ECO:0000313" key="2">
    <source>
        <dbReference type="Proteomes" id="UP001243330"/>
    </source>
</evidence>
<feature type="non-terminal residue" evidence="1">
    <location>
        <position position="1"/>
    </location>
</feature>
<organism evidence="1 2">
    <name type="scientific">Colletotrichum chrysophilum</name>
    <dbReference type="NCBI Taxonomy" id="1836956"/>
    <lineage>
        <taxon>Eukaryota</taxon>
        <taxon>Fungi</taxon>
        <taxon>Dikarya</taxon>
        <taxon>Ascomycota</taxon>
        <taxon>Pezizomycotina</taxon>
        <taxon>Sordariomycetes</taxon>
        <taxon>Hypocreomycetidae</taxon>
        <taxon>Glomerellales</taxon>
        <taxon>Glomerellaceae</taxon>
        <taxon>Colletotrichum</taxon>
        <taxon>Colletotrichum gloeosporioides species complex</taxon>
    </lineage>
</organism>
<comment type="caution">
    <text evidence="1">The sequence shown here is derived from an EMBL/GenBank/DDBJ whole genome shotgun (WGS) entry which is preliminary data.</text>
</comment>
<gene>
    <name evidence="1" type="ORF">CCHR01_12981</name>
</gene>
<reference evidence="1" key="1">
    <citation type="submission" date="2023-01" db="EMBL/GenBank/DDBJ databases">
        <title>Colletotrichum chrysophilum M932 genome sequence.</title>
        <authorList>
            <person name="Baroncelli R."/>
        </authorList>
    </citation>
    <scope>NUCLEOTIDE SEQUENCE</scope>
    <source>
        <strain evidence="1">M932</strain>
    </source>
</reference>
<name>A0AAD9AAA3_9PEZI</name>
<dbReference type="EMBL" id="JAQOWY010000313">
    <property type="protein sequence ID" value="KAK1844401.1"/>
    <property type="molecule type" value="Genomic_DNA"/>
</dbReference>